<feature type="domain" description="ABC transmembrane type-1" evidence="11">
    <location>
        <begin position="93"/>
        <end position="361"/>
    </location>
</feature>
<feature type="transmembrane region" description="Helical" evidence="9">
    <location>
        <begin position="86"/>
        <end position="109"/>
    </location>
</feature>
<keyword evidence="4" id="KW-0677">Repeat</keyword>
<dbReference type="InterPro" id="IPR036640">
    <property type="entry name" value="ABC1_TM_sf"/>
</dbReference>
<comment type="caution">
    <text evidence="12">The sequence shown here is derived from an EMBL/GenBank/DDBJ whole genome shotgun (WGS) entry which is preliminary data.</text>
</comment>
<dbReference type="EMBL" id="JAVRBK010000010">
    <property type="protein sequence ID" value="KAK5638258.1"/>
    <property type="molecule type" value="Genomic_DNA"/>
</dbReference>
<dbReference type="InterPro" id="IPR044746">
    <property type="entry name" value="ABCC_6TM_D1"/>
</dbReference>
<dbReference type="FunFam" id="3.40.50.300:FF:000973">
    <property type="entry name" value="Multidrug resistance-associated protein 4"/>
    <property type="match status" value="1"/>
</dbReference>
<feature type="transmembrane region" description="Helical" evidence="9">
    <location>
        <begin position="660"/>
        <end position="681"/>
    </location>
</feature>
<evidence type="ECO:0000256" key="5">
    <source>
        <dbReference type="ARBA" id="ARBA00022741"/>
    </source>
</evidence>
<evidence type="ECO:0000256" key="3">
    <source>
        <dbReference type="ARBA" id="ARBA00022692"/>
    </source>
</evidence>
<dbReference type="Gene3D" id="3.40.50.300">
    <property type="entry name" value="P-loop containing nucleotide triphosphate hydrolases"/>
    <property type="match status" value="1"/>
</dbReference>
<dbReference type="InterPro" id="IPR003439">
    <property type="entry name" value="ABC_transporter-like_ATP-bd"/>
</dbReference>
<feature type="domain" description="ABC transporter" evidence="10">
    <location>
        <begin position="367"/>
        <end position="606"/>
    </location>
</feature>
<feature type="transmembrane region" description="Helical" evidence="9">
    <location>
        <begin position="129"/>
        <end position="147"/>
    </location>
</feature>
<evidence type="ECO:0000256" key="1">
    <source>
        <dbReference type="ARBA" id="ARBA00004141"/>
    </source>
</evidence>
<evidence type="ECO:0000259" key="11">
    <source>
        <dbReference type="PROSITE" id="PS50929"/>
    </source>
</evidence>
<dbReference type="PANTHER" id="PTHR24223">
    <property type="entry name" value="ATP-BINDING CASSETTE SUB-FAMILY C"/>
    <property type="match status" value="1"/>
</dbReference>
<dbReference type="CDD" id="cd18579">
    <property type="entry name" value="ABC_6TM_ABCC_D1"/>
    <property type="match status" value="1"/>
</dbReference>
<dbReference type="PANTHER" id="PTHR24223:SF324">
    <property type="entry name" value="LD17001P"/>
    <property type="match status" value="1"/>
</dbReference>
<keyword evidence="2" id="KW-0813">Transport</keyword>
<keyword evidence="5" id="KW-0547">Nucleotide-binding</keyword>
<dbReference type="SUPFAM" id="SSF90123">
    <property type="entry name" value="ABC transporter transmembrane region"/>
    <property type="match status" value="1"/>
</dbReference>
<dbReference type="PROSITE" id="PS50929">
    <property type="entry name" value="ABC_TM1F"/>
    <property type="match status" value="1"/>
</dbReference>
<dbReference type="SUPFAM" id="SSF52540">
    <property type="entry name" value="P-loop containing nucleoside triphosphate hydrolases"/>
    <property type="match status" value="1"/>
</dbReference>
<dbReference type="InterPro" id="IPR003593">
    <property type="entry name" value="AAA+_ATPase"/>
</dbReference>
<sequence>MENHTTNKTNSSPNPRDNASLLSRFTLLYIIPTFIYGYRKNITEEDIYEPTSAIKSSNLGKRAIELWEKELNVGFKPSLGKLLVKLLVWDYLLVGVGIVICELVARPLQAFFLGELISSQSHLGVERTPYVYAVEIIICIFISDVILQPTIVASYHLAYKVRVICGSLVYWKCLRLSKHALSQVTPGHIVNLISNDVNIFERIMFTSYYLWVGPPQIVIILGLMYREIGVASFYGVGLLVFAVPLYFFFAKLASKYRLKTSIRRDNRLRLINEIIQGINVIKMYAWEKSFRNMTSTIRLYVKAVTTAYDVFSAVALFATITAMVVCNGTLNARSVFMTITFFQILSFTLNYAVPFGMIVLNEMLVAVRRINEFLTREEARMVTSAGKDGGIIIQNGGSINLSSLSFELQPVSLNAIIGSVGSGKSSLLHLVLGEIPLTTGRVQMNGTVSYAPQDPWIFPSTVRQNILFGSVMDESRYNNVIRCCALERDLALLPYGDKTTVGERGASLSGGQKARINLARAIYREADIYLLDDPLSSVDTRVGKQIFEHCIQGFLEGKTVVLVTHQLQYLKYVDFILALDHGTLVAKGTRTNLETSGFDFSKFLQQNEEDLVDSIADKQSETVYTEKTIPETKETYTGTKLITFRTYKDYLYASKSCTHLVVTGVFFILAQMAMSGSHYFLAHW</sequence>
<dbReference type="GO" id="GO:0005524">
    <property type="term" value="F:ATP binding"/>
    <property type="evidence" value="ECO:0007669"/>
    <property type="project" value="UniProtKB-KW"/>
</dbReference>
<dbReference type="AlphaFoldDB" id="A0AAN7ZG51"/>
<gene>
    <name evidence="12" type="ORF">RI129_012553</name>
</gene>
<evidence type="ECO:0000313" key="12">
    <source>
        <dbReference type="EMBL" id="KAK5638258.1"/>
    </source>
</evidence>
<keyword evidence="8 9" id="KW-0472">Membrane</keyword>
<dbReference type="Proteomes" id="UP001329430">
    <property type="component" value="Chromosome 10"/>
</dbReference>
<dbReference type="InterPro" id="IPR011527">
    <property type="entry name" value="ABC1_TM_dom"/>
</dbReference>
<feature type="transmembrane region" description="Helical" evidence="9">
    <location>
        <begin position="299"/>
        <end position="324"/>
    </location>
</feature>
<proteinExistence type="predicted"/>
<dbReference type="InterPro" id="IPR017871">
    <property type="entry name" value="ABC_transporter-like_CS"/>
</dbReference>
<evidence type="ECO:0000313" key="13">
    <source>
        <dbReference type="Proteomes" id="UP001329430"/>
    </source>
</evidence>
<dbReference type="GO" id="GO:0016020">
    <property type="term" value="C:membrane"/>
    <property type="evidence" value="ECO:0007669"/>
    <property type="project" value="UniProtKB-SubCell"/>
</dbReference>
<keyword evidence="13" id="KW-1185">Reference proteome</keyword>
<reference evidence="12 13" key="1">
    <citation type="journal article" date="2024" name="Insects">
        <title>An Improved Chromosome-Level Genome Assembly of the Firefly Pyrocoelia pectoralis.</title>
        <authorList>
            <person name="Fu X."/>
            <person name="Meyer-Rochow V.B."/>
            <person name="Ballantyne L."/>
            <person name="Zhu X."/>
        </authorList>
    </citation>
    <scope>NUCLEOTIDE SEQUENCE [LARGE SCALE GENOMIC DNA]</scope>
    <source>
        <strain evidence="12">XCY_ONT2</strain>
    </source>
</reference>
<dbReference type="InterPro" id="IPR027417">
    <property type="entry name" value="P-loop_NTPase"/>
</dbReference>
<dbReference type="SMART" id="SM00382">
    <property type="entry name" value="AAA"/>
    <property type="match status" value="1"/>
</dbReference>
<dbReference type="PROSITE" id="PS00211">
    <property type="entry name" value="ABC_TRANSPORTER_1"/>
    <property type="match status" value="1"/>
</dbReference>
<protein>
    <submittedName>
        <fullName evidence="12">Uncharacterized protein</fullName>
    </submittedName>
</protein>
<dbReference type="Pfam" id="PF00664">
    <property type="entry name" value="ABC_membrane"/>
    <property type="match status" value="1"/>
</dbReference>
<evidence type="ECO:0000256" key="7">
    <source>
        <dbReference type="ARBA" id="ARBA00022989"/>
    </source>
</evidence>
<dbReference type="Gene3D" id="1.20.1560.10">
    <property type="entry name" value="ABC transporter type 1, transmembrane domain"/>
    <property type="match status" value="1"/>
</dbReference>
<evidence type="ECO:0000256" key="9">
    <source>
        <dbReference type="SAM" id="Phobius"/>
    </source>
</evidence>
<feature type="transmembrane region" description="Helical" evidence="9">
    <location>
        <begin position="208"/>
        <end position="225"/>
    </location>
</feature>
<evidence type="ECO:0000259" key="10">
    <source>
        <dbReference type="PROSITE" id="PS50893"/>
    </source>
</evidence>
<keyword evidence="7 9" id="KW-1133">Transmembrane helix</keyword>
<dbReference type="Pfam" id="PF00005">
    <property type="entry name" value="ABC_tran"/>
    <property type="match status" value="1"/>
</dbReference>
<feature type="transmembrane region" description="Helical" evidence="9">
    <location>
        <begin position="336"/>
        <end position="360"/>
    </location>
</feature>
<name>A0AAN7ZG51_9COLE</name>
<evidence type="ECO:0000256" key="4">
    <source>
        <dbReference type="ARBA" id="ARBA00022737"/>
    </source>
</evidence>
<evidence type="ECO:0000256" key="6">
    <source>
        <dbReference type="ARBA" id="ARBA00022840"/>
    </source>
</evidence>
<keyword evidence="3 9" id="KW-0812">Transmembrane</keyword>
<dbReference type="PROSITE" id="PS50893">
    <property type="entry name" value="ABC_TRANSPORTER_2"/>
    <property type="match status" value="1"/>
</dbReference>
<comment type="subcellular location">
    <subcellularLocation>
        <location evidence="1">Membrane</location>
        <topology evidence="1">Multi-pass membrane protein</topology>
    </subcellularLocation>
</comment>
<keyword evidence="6" id="KW-0067">ATP-binding</keyword>
<dbReference type="CDD" id="cd03250">
    <property type="entry name" value="ABCC_MRP_domain1"/>
    <property type="match status" value="1"/>
</dbReference>
<dbReference type="GO" id="GO:0016887">
    <property type="term" value="F:ATP hydrolysis activity"/>
    <property type="evidence" value="ECO:0007669"/>
    <property type="project" value="InterPro"/>
</dbReference>
<evidence type="ECO:0000256" key="8">
    <source>
        <dbReference type="ARBA" id="ARBA00023136"/>
    </source>
</evidence>
<evidence type="ECO:0000256" key="2">
    <source>
        <dbReference type="ARBA" id="ARBA00022448"/>
    </source>
</evidence>
<organism evidence="12 13">
    <name type="scientific">Pyrocoelia pectoralis</name>
    <dbReference type="NCBI Taxonomy" id="417401"/>
    <lineage>
        <taxon>Eukaryota</taxon>
        <taxon>Metazoa</taxon>
        <taxon>Ecdysozoa</taxon>
        <taxon>Arthropoda</taxon>
        <taxon>Hexapoda</taxon>
        <taxon>Insecta</taxon>
        <taxon>Pterygota</taxon>
        <taxon>Neoptera</taxon>
        <taxon>Endopterygota</taxon>
        <taxon>Coleoptera</taxon>
        <taxon>Polyphaga</taxon>
        <taxon>Elateriformia</taxon>
        <taxon>Elateroidea</taxon>
        <taxon>Lampyridae</taxon>
        <taxon>Lampyrinae</taxon>
        <taxon>Pyrocoelia</taxon>
    </lineage>
</organism>
<dbReference type="InterPro" id="IPR050173">
    <property type="entry name" value="ABC_transporter_C-like"/>
</dbReference>
<accession>A0AAN7ZG51</accession>
<feature type="transmembrane region" description="Helical" evidence="9">
    <location>
        <begin position="231"/>
        <end position="249"/>
    </location>
</feature>
<dbReference type="GO" id="GO:0140359">
    <property type="term" value="F:ABC-type transporter activity"/>
    <property type="evidence" value="ECO:0007669"/>
    <property type="project" value="InterPro"/>
</dbReference>
<feature type="transmembrane region" description="Helical" evidence="9">
    <location>
        <begin position="20"/>
        <end position="38"/>
    </location>
</feature>